<dbReference type="EMBL" id="LDRT01000245">
    <property type="protein sequence ID" value="KTR84812.1"/>
    <property type="molecule type" value="Genomic_DNA"/>
</dbReference>
<sequence>MTRSLPHQSVFHRPLSADWTIVRLLEWISDDDARCHDVRLHAVLDAVDRALHPDSSGAPIGVVALVRSLALRVSAEPGWGERTLGELVGVREPEQPAPAGAEALVAV</sequence>
<dbReference type="PATRIC" id="fig|2033.6.peg.1849"/>
<organism evidence="1 2">
    <name type="scientific">Microbacterium testaceum</name>
    <name type="common">Aureobacterium testaceum</name>
    <name type="synonym">Brevibacterium testaceum</name>
    <dbReference type="NCBI Taxonomy" id="2033"/>
    <lineage>
        <taxon>Bacteria</taxon>
        <taxon>Bacillati</taxon>
        <taxon>Actinomycetota</taxon>
        <taxon>Actinomycetes</taxon>
        <taxon>Micrococcales</taxon>
        <taxon>Microbacteriaceae</taxon>
        <taxon>Microbacterium</taxon>
    </lineage>
</organism>
<dbReference type="Proteomes" id="UP000075025">
    <property type="component" value="Unassembled WGS sequence"/>
</dbReference>
<dbReference type="AlphaFoldDB" id="A0A147EK96"/>
<comment type="caution">
    <text evidence="1">The sequence shown here is derived from an EMBL/GenBank/DDBJ whole genome shotgun (WGS) entry which is preliminary data.</text>
</comment>
<dbReference type="RefSeq" id="WP_058625462.1">
    <property type="nucleotide sequence ID" value="NZ_LDRT01000245.1"/>
</dbReference>
<dbReference type="OrthoDB" id="5079931at2"/>
<accession>A0A147EK96</accession>
<gene>
    <name evidence="1" type="ORF">NS220_18820</name>
</gene>
<protein>
    <submittedName>
        <fullName evidence="1">Uncharacterized protein</fullName>
    </submittedName>
</protein>
<reference evidence="1 2" key="1">
    <citation type="journal article" date="2016" name="Front. Microbiol.">
        <title>Genomic Resource of Rice Seed Associated Bacteria.</title>
        <authorList>
            <person name="Midha S."/>
            <person name="Bansal K."/>
            <person name="Sharma S."/>
            <person name="Kumar N."/>
            <person name="Patil P.P."/>
            <person name="Chaudhry V."/>
            <person name="Patil P.B."/>
        </authorList>
    </citation>
    <scope>NUCLEOTIDE SEQUENCE [LARGE SCALE GENOMIC DNA]</scope>
    <source>
        <strain evidence="1 2">NS220</strain>
    </source>
</reference>
<proteinExistence type="predicted"/>
<name>A0A147EK96_MICTE</name>
<evidence type="ECO:0000313" key="2">
    <source>
        <dbReference type="Proteomes" id="UP000075025"/>
    </source>
</evidence>
<evidence type="ECO:0000313" key="1">
    <source>
        <dbReference type="EMBL" id="KTR84812.1"/>
    </source>
</evidence>